<feature type="transmembrane region" description="Helical" evidence="2">
    <location>
        <begin position="137"/>
        <end position="163"/>
    </location>
</feature>
<gene>
    <name evidence="3" type="ordered locus">Psta_0045</name>
</gene>
<keyword evidence="4" id="KW-1185">Reference proteome</keyword>
<evidence type="ECO:0000313" key="3">
    <source>
        <dbReference type="EMBL" id="ADB14742.1"/>
    </source>
</evidence>
<sequence length="294" mass="32224">MNSSPAGENPFASPQPLRASEIASEERATHPFADSPETPADITIEAIPPGLPWNHRLGLFSWLKTAERLFFTPRKAMESYRPATSPWGAYGFLAIGLLLSLGLTAAICYLVYHLEFGSSSQPQDQISELLAASDKQLLISTLQSMAAITLLLVLVIIPLRVLLTHGLLKLMGTCRFSMTRTAEAIFLSLGAAQLVSWTTKPLRYVLPIMKLEELSLLLSGVAAGLLLWQFYREIVGLAVVQRISMRRSLVVNLLVQIIIGLAIFVVALGYMTYIDLQRISAASETFNPSAAQRP</sequence>
<feature type="transmembrane region" description="Helical" evidence="2">
    <location>
        <begin position="251"/>
        <end position="273"/>
    </location>
</feature>
<organism evidence="3 4">
    <name type="scientific">Pirellula staleyi (strain ATCC 27377 / DSM 6068 / ICPB 4128)</name>
    <name type="common">Pirella staleyi</name>
    <dbReference type="NCBI Taxonomy" id="530564"/>
    <lineage>
        <taxon>Bacteria</taxon>
        <taxon>Pseudomonadati</taxon>
        <taxon>Planctomycetota</taxon>
        <taxon>Planctomycetia</taxon>
        <taxon>Pirellulales</taxon>
        <taxon>Pirellulaceae</taxon>
        <taxon>Pirellula</taxon>
    </lineage>
</organism>
<keyword evidence="2" id="KW-1133">Transmembrane helix</keyword>
<dbReference type="HOGENOM" id="CLU_946127_0_0_0"/>
<keyword evidence="2" id="KW-0812">Transmembrane</keyword>
<proteinExistence type="predicted"/>
<feature type="transmembrane region" description="Helical" evidence="2">
    <location>
        <begin position="214"/>
        <end position="231"/>
    </location>
</feature>
<feature type="region of interest" description="Disordered" evidence="1">
    <location>
        <begin position="1"/>
        <end position="39"/>
    </location>
</feature>
<name>D2QZI4_PIRSD</name>
<dbReference type="Proteomes" id="UP000001887">
    <property type="component" value="Chromosome"/>
</dbReference>
<evidence type="ECO:0000313" key="4">
    <source>
        <dbReference type="Proteomes" id="UP000001887"/>
    </source>
</evidence>
<accession>D2QZI4</accession>
<reference evidence="3 4" key="1">
    <citation type="journal article" date="2009" name="Stand. Genomic Sci.">
        <title>Complete genome sequence of Pirellula staleyi type strain (ATCC 27377).</title>
        <authorList>
            <person name="Clum A."/>
            <person name="Tindall B.J."/>
            <person name="Sikorski J."/>
            <person name="Ivanova N."/>
            <person name="Mavrommatis K."/>
            <person name="Lucas S."/>
            <person name="Glavina del Rio T."/>
            <person name="Nolan M."/>
            <person name="Chen F."/>
            <person name="Tice H."/>
            <person name="Pitluck S."/>
            <person name="Cheng J.F."/>
            <person name="Chertkov O."/>
            <person name="Brettin T."/>
            <person name="Han C."/>
            <person name="Detter J.C."/>
            <person name="Kuske C."/>
            <person name="Bruce D."/>
            <person name="Goodwin L."/>
            <person name="Ovchinikova G."/>
            <person name="Pati A."/>
            <person name="Mikhailova N."/>
            <person name="Chen A."/>
            <person name="Palaniappan K."/>
            <person name="Land M."/>
            <person name="Hauser L."/>
            <person name="Chang Y.J."/>
            <person name="Jeffries C.D."/>
            <person name="Chain P."/>
            <person name="Rohde M."/>
            <person name="Goker M."/>
            <person name="Bristow J."/>
            <person name="Eisen J.A."/>
            <person name="Markowitz V."/>
            <person name="Hugenholtz P."/>
            <person name="Kyrpides N.C."/>
            <person name="Klenk H.P."/>
            <person name="Lapidus A."/>
        </authorList>
    </citation>
    <scope>NUCLEOTIDE SEQUENCE [LARGE SCALE GENOMIC DNA]</scope>
    <source>
        <strain evidence="4">ATCC 27377 / DSM 6068 / ICPB 4128</strain>
    </source>
</reference>
<protein>
    <submittedName>
        <fullName evidence="3">Uncharacterized protein</fullName>
    </submittedName>
</protein>
<dbReference type="STRING" id="530564.Psta_0045"/>
<feature type="transmembrane region" description="Helical" evidence="2">
    <location>
        <begin position="87"/>
        <end position="112"/>
    </location>
</feature>
<evidence type="ECO:0000256" key="1">
    <source>
        <dbReference type="SAM" id="MobiDB-lite"/>
    </source>
</evidence>
<keyword evidence="2" id="KW-0472">Membrane</keyword>
<dbReference type="AlphaFoldDB" id="D2QZI4"/>
<feature type="transmembrane region" description="Helical" evidence="2">
    <location>
        <begin position="184"/>
        <end position="202"/>
    </location>
</feature>
<dbReference type="KEGG" id="psl:Psta_0045"/>
<dbReference type="EMBL" id="CP001848">
    <property type="protein sequence ID" value="ADB14742.1"/>
    <property type="molecule type" value="Genomic_DNA"/>
</dbReference>
<evidence type="ECO:0000256" key="2">
    <source>
        <dbReference type="SAM" id="Phobius"/>
    </source>
</evidence>